<reference evidence="2" key="1">
    <citation type="journal article" date="2021" name="Nat. Commun.">
        <title>Genetic determinants of endophytism in the Arabidopsis root mycobiome.</title>
        <authorList>
            <person name="Mesny F."/>
            <person name="Miyauchi S."/>
            <person name="Thiergart T."/>
            <person name="Pickel B."/>
            <person name="Atanasova L."/>
            <person name="Karlsson M."/>
            <person name="Huettel B."/>
            <person name="Barry K.W."/>
            <person name="Haridas S."/>
            <person name="Chen C."/>
            <person name="Bauer D."/>
            <person name="Andreopoulos W."/>
            <person name="Pangilinan J."/>
            <person name="LaButti K."/>
            <person name="Riley R."/>
            <person name="Lipzen A."/>
            <person name="Clum A."/>
            <person name="Drula E."/>
            <person name="Henrissat B."/>
            <person name="Kohler A."/>
            <person name="Grigoriev I.V."/>
            <person name="Martin F.M."/>
            <person name="Hacquard S."/>
        </authorList>
    </citation>
    <scope>NUCLEOTIDE SEQUENCE</scope>
    <source>
        <strain evidence="2">MPI-CAGE-CH-0243</strain>
    </source>
</reference>
<protein>
    <submittedName>
        <fullName evidence="2">Uncharacterized protein</fullName>
    </submittedName>
</protein>
<evidence type="ECO:0000256" key="1">
    <source>
        <dbReference type="SAM" id="MobiDB-lite"/>
    </source>
</evidence>
<sequence length="152" mass="15914">MVRLSLWTISQSATAHNPSASSSAGTLRRAGHVQLASLGHQAPTSTANLHPPKQAKSVPQPIHQQKTQSSHSLFSTLPCPASPASPALVSFCPICASCASCTSCTSAIGNAPFHLRIVSPIVISPIGRICGVHGRAHPSPSPNYTLRTAYRY</sequence>
<name>A0A9P9IRQ0_9PLEO</name>
<comment type="caution">
    <text evidence="2">The sequence shown here is derived from an EMBL/GenBank/DDBJ whole genome shotgun (WGS) entry which is preliminary data.</text>
</comment>
<gene>
    <name evidence="2" type="ORF">B0J11DRAFT_276235</name>
</gene>
<evidence type="ECO:0000313" key="2">
    <source>
        <dbReference type="EMBL" id="KAH7128674.1"/>
    </source>
</evidence>
<proteinExistence type="predicted"/>
<accession>A0A9P9IRQ0</accession>
<dbReference type="AlphaFoldDB" id="A0A9P9IRQ0"/>
<organism evidence="2 3">
    <name type="scientific">Dendryphion nanum</name>
    <dbReference type="NCBI Taxonomy" id="256645"/>
    <lineage>
        <taxon>Eukaryota</taxon>
        <taxon>Fungi</taxon>
        <taxon>Dikarya</taxon>
        <taxon>Ascomycota</taxon>
        <taxon>Pezizomycotina</taxon>
        <taxon>Dothideomycetes</taxon>
        <taxon>Pleosporomycetidae</taxon>
        <taxon>Pleosporales</taxon>
        <taxon>Torulaceae</taxon>
        <taxon>Dendryphion</taxon>
    </lineage>
</organism>
<dbReference type="EMBL" id="JAGMWT010000005">
    <property type="protein sequence ID" value="KAH7128674.1"/>
    <property type="molecule type" value="Genomic_DNA"/>
</dbReference>
<keyword evidence="3" id="KW-1185">Reference proteome</keyword>
<feature type="region of interest" description="Disordered" evidence="1">
    <location>
        <begin position="42"/>
        <end position="69"/>
    </location>
</feature>
<dbReference type="Proteomes" id="UP000700596">
    <property type="component" value="Unassembled WGS sequence"/>
</dbReference>
<evidence type="ECO:0000313" key="3">
    <source>
        <dbReference type="Proteomes" id="UP000700596"/>
    </source>
</evidence>